<evidence type="ECO:0000256" key="6">
    <source>
        <dbReference type="ARBA" id="ARBA00023242"/>
    </source>
</evidence>
<evidence type="ECO:0000259" key="10">
    <source>
        <dbReference type="SMART" id="SM00249"/>
    </source>
</evidence>
<dbReference type="Proteomes" id="UP000828251">
    <property type="component" value="Unassembled WGS sequence"/>
</dbReference>
<evidence type="ECO:0000256" key="4">
    <source>
        <dbReference type="ARBA" id="ARBA00022833"/>
    </source>
</evidence>
<dbReference type="GO" id="GO:0010078">
    <property type="term" value="P:maintenance of root meristem identity"/>
    <property type="evidence" value="ECO:0007669"/>
    <property type="project" value="TreeGrafter"/>
</dbReference>
<keyword evidence="4 7" id="KW-0862">Zinc</keyword>
<evidence type="ECO:0000256" key="7">
    <source>
        <dbReference type="PIRNR" id="PIRNR025218"/>
    </source>
</evidence>
<dbReference type="GO" id="GO:0010492">
    <property type="term" value="P:maintenance of shoot apical meristem identity"/>
    <property type="evidence" value="ECO:0007669"/>
    <property type="project" value="TreeGrafter"/>
</dbReference>
<dbReference type="InterPro" id="IPR032535">
    <property type="entry name" value="Oberon_CC"/>
</dbReference>
<dbReference type="PANTHER" id="PTHR21736">
    <property type="entry name" value="VERNALIZATION-INSENSITIVE PROTEIN 3"/>
    <property type="match status" value="1"/>
</dbReference>
<dbReference type="InterPro" id="IPR032881">
    <property type="entry name" value="Oberon-like_PHD"/>
</dbReference>
<dbReference type="GO" id="GO:0005634">
    <property type="term" value="C:nucleus"/>
    <property type="evidence" value="ECO:0007669"/>
    <property type="project" value="UniProtKB-SubCell"/>
</dbReference>
<comment type="subcellular location">
    <subcellularLocation>
        <location evidence="1 7">Nucleus</location>
    </subcellularLocation>
</comment>
<feature type="domain" description="Zinc finger PHD-type" evidence="10">
    <location>
        <begin position="243"/>
        <end position="303"/>
    </location>
</feature>
<dbReference type="InterPro" id="IPR047578">
    <property type="entry name" value="OBE1-like_PHD"/>
</dbReference>
<accession>A0A9D3WH49</accession>
<evidence type="ECO:0000313" key="11">
    <source>
        <dbReference type="EMBL" id="KAH1129219.1"/>
    </source>
</evidence>
<dbReference type="EMBL" id="JAIQCV010000001">
    <property type="protein sequence ID" value="KAH1129219.1"/>
    <property type="molecule type" value="Genomic_DNA"/>
</dbReference>
<feature type="region of interest" description="Disordered" evidence="9">
    <location>
        <begin position="566"/>
        <end position="585"/>
    </location>
</feature>
<evidence type="ECO:0000256" key="9">
    <source>
        <dbReference type="SAM" id="MobiDB-lite"/>
    </source>
</evidence>
<feature type="compositionally biased region" description="Polar residues" evidence="9">
    <location>
        <begin position="44"/>
        <end position="54"/>
    </location>
</feature>
<reference evidence="11 12" key="1">
    <citation type="journal article" date="2021" name="Plant Biotechnol. J.">
        <title>Multi-omics assisted identification of the key and species-specific regulatory components of drought-tolerant mechanisms in Gossypium stocksii.</title>
        <authorList>
            <person name="Yu D."/>
            <person name="Ke L."/>
            <person name="Zhang D."/>
            <person name="Wu Y."/>
            <person name="Sun Y."/>
            <person name="Mei J."/>
            <person name="Sun J."/>
            <person name="Sun Y."/>
        </authorList>
    </citation>
    <scope>NUCLEOTIDE SEQUENCE [LARGE SCALE GENOMIC DNA]</scope>
    <source>
        <strain evidence="12">cv. E1</strain>
        <tissue evidence="11">Leaf</tissue>
    </source>
</reference>
<feature type="compositionally biased region" description="Polar residues" evidence="9">
    <location>
        <begin position="61"/>
        <end position="70"/>
    </location>
</feature>
<keyword evidence="6 7" id="KW-0539">Nucleus</keyword>
<dbReference type="PIRSF" id="PIRSF025218">
    <property type="entry name" value="DUF1423_pln"/>
    <property type="match status" value="1"/>
</dbReference>
<dbReference type="Pfam" id="PF16312">
    <property type="entry name" value="Oberon_cc"/>
    <property type="match status" value="1"/>
</dbReference>
<evidence type="ECO:0000256" key="8">
    <source>
        <dbReference type="SAM" id="Coils"/>
    </source>
</evidence>
<dbReference type="InterPro" id="IPR004082">
    <property type="entry name" value="OBERON"/>
</dbReference>
<dbReference type="SMART" id="SM00249">
    <property type="entry name" value="PHD"/>
    <property type="match status" value="1"/>
</dbReference>
<dbReference type="GO" id="GO:0008270">
    <property type="term" value="F:zinc ion binding"/>
    <property type="evidence" value="ECO:0007669"/>
    <property type="project" value="UniProtKB-KW"/>
</dbReference>
<gene>
    <name evidence="11" type="ORF">J1N35_000597</name>
</gene>
<feature type="compositionally biased region" description="Basic and acidic residues" evidence="9">
    <location>
        <begin position="575"/>
        <end position="585"/>
    </location>
</feature>
<comment type="caution">
    <text evidence="11">The sequence shown here is derived from an EMBL/GenBank/DDBJ whole genome shotgun (WGS) entry which is preliminary data.</text>
</comment>
<feature type="coiled-coil region" evidence="8">
    <location>
        <begin position="436"/>
        <end position="505"/>
    </location>
</feature>
<evidence type="ECO:0000256" key="1">
    <source>
        <dbReference type="ARBA" id="ARBA00004123"/>
    </source>
</evidence>
<protein>
    <recommendedName>
        <fullName evidence="7">OBERON-like protein</fullName>
    </recommendedName>
</protein>
<dbReference type="InterPro" id="IPR001965">
    <property type="entry name" value="Znf_PHD"/>
</dbReference>
<organism evidence="11 12">
    <name type="scientific">Gossypium stocksii</name>
    <dbReference type="NCBI Taxonomy" id="47602"/>
    <lineage>
        <taxon>Eukaryota</taxon>
        <taxon>Viridiplantae</taxon>
        <taxon>Streptophyta</taxon>
        <taxon>Embryophyta</taxon>
        <taxon>Tracheophyta</taxon>
        <taxon>Spermatophyta</taxon>
        <taxon>Magnoliopsida</taxon>
        <taxon>eudicotyledons</taxon>
        <taxon>Gunneridae</taxon>
        <taxon>Pentapetalae</taxon>
        <taxon>rosids</taxon>
        <taxon>malvids</taxon>
        <taxon>Malvales</taxon>
        <taxon>Malvaceae</taxon>
        <taxon>Malvoideae</taxon>
        <taxon>Gossypium</taxon>
    </lineage>
</organism>
<dbReference type="Pfam" id="PF07227">
    <property type="entry name" value="PHD_Oberon"/>
    <property type="match status" value="1"/>
</dbReference>
<dbReference type="PANTHER" id="PTHR21736:SF37">
    <property type="entry name" value="PROTEIN OBERON 2"/>
    <property type="match status" value="1"/>
</dbReference>
<dbReference type="AlphaFoldDB" id="A0A9D3WH49"/>
<evidence type="ECO:0000256" key="5">
    <source>
        <dbReference type="ARBA" id="ARBA00023054"/>
    </source>
</evidence>
<feature type="compositionally biased region" description="Polar residues" evidence="9">
    <location>
        <begin position="1"/>
        <end position="12"/>
    </location>
</feature>
<evidence type="ECO:0000313" key="12">
    <source>
        <dbReference type="Proteomes" id="UP000828251"/>
    </source>
</evidence>
<dbReference type="OrthoDB" id="1892623at2759"/>
<dbReference type="PRINTS" id="PR01544">
    <property type="entry name" value="ARATH130DUF"/>
</dbReference>
<feature type="compositionally biased region" description="Polar residues" evidence="9">
    <location>
        <begin position="28"/>
        <end position="37"/>
    </location>
</feature>
<comment type="function">
    <text evidence="7">Probable transcription factor.</text>
</comment>
<keyword evidence="12" id="KW-1185">Reference proteome</keyword>
<evidence type="ECO:0000256" key="3">
    <source>
        <dbReference type="ARBA" id="ARBA00022771"/>
    </source>
</evidence>
<dbReference type="GO" id="GO:0010071">
    <property type="term" value="P:root meristem specification"/>
    <property type="evidence" value="ECO:0007669"/>
    <property type="project" value="TreeGrafter"/>
</dbReference>
<dbReference type="CDD" id="cd15612">
    <property type="entry name" value="PHD_OBE1_like"/>
    <property type="match status" value="1"/>
</dbReference>
<feature type="region of interest" description="Disordered" evidence="9">
    <location>
        <begin position="1"/>
        <end position="72"/>
    </location>
</feature>
<keyword evidence="5 8" id="KW-0175">Coiled coil</keyword>
<evidence type="ECO:0000256" key="2">
    <source>
        <dbReference type="ARBA" id="ARBA00022723"/>
    </source>
</evidence>
<dbReference type="GO" id="GO:0010468">
    <property type="term" value="P:regulation of gene expression"/>
    <property type="evidence" value="ECO:0007669"/>
    <property type="project" value="TreeGrafter"/>
</dbReference>
<name>A0A9D3WH49_9ROSI</name>
<keyword evidence="3" id="KW-0863">Zinc-finger</keyword>
<sequence>MGTSSGSNINHQHSSKMLPPRQQPRPGSLQTSLSLVSSEHRLSPDTQEPRSNSDNVHESPTESASSQETWPTADAVTAKKMENGKIENDCPEQSVIRRVSSADKITLRDITRERVDVISEKMHRLPDEFLDELKNQLKAILEGNGGSQNREEFLILQKLVQSRSDLTAKTLIRAHRAQLEVLVAINTGIQAFLHPNISLSQTSLIEVFVYKRCRNIACQNQLPADDCTCELCANRNGFCNLCMCVICNKFDFEVNTCRWIGCDLCSHWTHTDCAIRDGQICMGPSVKSGSGPTEMLFRCRACNRTSELFGWVKDVFQHCAPAWDREALMRELDFVSRIFRGSDDPRGKKLFWKCEDLLEKMRGGQAESTACRSILIFFQELDIDSPTSLENGEGGRLIAPQEACNRIADVVQEAIRKMEMVADEKMRMFKKARLALDACDRELEDKAKEVAELKLERQKKKLQVEELERIVRLKQAEADMFQLKANEAKREAERLQRIALAKSDKSEEEYASSYLKLRLSEAEAEKQYLFEKIKLQESSRASQSSSGGDPSLMYSKIRDLLHGYNIIPAKTESQPNERHGFRANP</sequence>
<keyword evidence="2 7" id="KW-0479">Metal-binding</keyword>
<proteinExistence type="predicted"/>